<protein>
    <submittedName>
        <fullName evidence="1">Uncharacterized protein</fullName>
    </submittedName>
</protein>
<evidence type="ECO:0000313" key="2">
    <source>
        <dbReference type="Proteomes" id="UP000567795"/>
    </source>
</evidence>
<name>A0A852ZZV8_9ACTN</name>
<gene>
    <name evidence="1" type="ORF">FHU37_004684</name>
</gene>
<reference evidence="1 2" key="1">
    <citation type="submission" date="2020-07" db="EMBL/GenBank/DDBJ databases">
        <title>Sequencing the genomes of 1000 actinobacteria strains.</title>
        <authorList>
            <person name="Klenk H.-P."/>
        </authorList>
    </citation>
    <scope>NUCLEOTIDE SEQUENCE [LARGE SCALE GENOMIC DNA]</scope>
    <source>
        <strain evidence="1 2">DSM 42178</strain>
    </source>
</reference>
<dbReference type="RefSeq" id="WP_179816628.1">
    <property type="nucleotide sequence ID" value="NZ_JACBZD010000002.1"/>
</dbReference>
<proteinExistence type="predicted"/>
<dbReference type="EMBL" id="JACBZD010000002">
    <property type="protein sequence ID" value="NYI07655.1"/>
    <property type="molecule type" value="Genomic_DNA"/>
</dbReference>
<accession>A0A852ZZV8</accession>
<sequence>MTATLAPPHLWWQVQALPYLRGPRDPRIPMLTLISRDTLTPAGRVHGRMETLAVVLGLHPARSVLLSTWPRCWLTPNGTLALDHGPGPEERAMTPEVPRGWTRAARNRGGATLAIVTAPVTGTLRDRDDVERLLADAARHRLLLAGHCPMVDAAQSAAP</sequence>
<dbReference type="AlphaFoldDB" id="A0A852ZZV8"/>
<comment type="caution">
    <text evidence="1">The sequence shown here is derived from an EMBL/GenBank/DDBJ whole genome shotgun (WGS) entry which is preliminary data.</text>
</comment>
<dbReference type="Proteomes" id="UP000567795">
    <property type="component" value="Unassembled WGS sequence"/>
</dbReference>
<keyword evidence="2" id="KW-1185">Reference proteome</keyword>
<evidence type="ECO:0000313" key="1">
    <source>
        <dbReference type="EMBL" id="NYI07655.1"/>
    </source>
</evidence>
<organism evidence="1 2">
    <name type="scientific">Allostreptomyces psammosilenae</name>
    <dbReference type="NCBI Taxonomy" id="1892865"/>
    <lineage>
        <taxon>Bacteria</taxon>
        <taxon>Bacillati</taxon>
        <taxon>Actinomycetota</taxon>
        <taxon>Actinomycetes</taxon>
        <taxon>Kitasatosporales</taxon>
        <taxon>Streptomycetaceae</taxon>
        <taxon>Allostreptomyces</taxon>
    </lineage>
</organism>